<evidence type="ECO:0000256" key="3">
    <source>
        <dbReference type="ARBA" id="ARBA00022833"/>
    </source>
</evidence>
<accession>A0A0H3F633</accession>
<dbReference type="GeneID" id="95418592"/>
<dbReference type="AlphaFoldDB" id="A0A0H3F633"/>
<reference evidence="7" key="1">
    <citation type="submission" date="2011-01" db="EMBL/GenBank/DDBJ databases">
        <title>Complete sequence of chromosome of Rahnella sp. Y9602.</title>
        <authorList>
            <consortium name="US DOE Joint Genome Institute"/>
            <person name="Lucas S."/>
            <person name="Copeland A."/>
            <person name="Lapidus A."/>
            <person name="Cheng J.-F."/>
            <person name="Goodwin L."/>
            <person name="Pitluck S."/>
            <person name="Lu M."/>
            <person name="Detter J.C."/>
            <person name="Han C."/>
            <person name="Tapia R."/>
            <person name="Land M."/>
            <person name="Hauser L."/>
            <person name="Kyrpides N."/>
            <person name="Ivanova N."/>
            <person name="Ovchinnikova G."/>
            <person name="Pagani I."/>
            <person name="Sobecky P.A."/>
            <person name="Martinez R.J."/>
            <person name="Woyke T."/>
        </authorList>
    </citation>
    <scope>NUCLEOTIDE SEQUENCE [LARGE SCALE GENOMIC DNA]</scope>
    <source>
        <strain evidence="7">Y9602</strain>
    </source>
</reference>
<evidence type="ECO:0000256" key="2">
    <source>
        <dbReference type="ARBA" id="ARBA00022771"/>
    </source>
</evidence>
<dbReference type="GO" id="GO:1900378">
    <property type="term" value="P:positive regulation of secondary metabolite biosynthetic process"/>
    <property type="evidence" value="ECO:0007669"/>
    <property type="project" value="TreeGrafter"/>
</dbReference>
<proteinExistence type="predicted"/>
<dbReference type="KEGG" id="rah:Rahaq_0727"/>
<dbReference type="PANTHER" id="PTHR38777">
    <property type="entry name" value="FELS-2 PROPHAGE PROTEIN"/>
    <property type="match status" value="1"/>
</dbReference>
<evidence type="ECO:0000256" key="1">
    <source>
        <dbReference type="ARBA" id="ARBA00022723"/>
    </source>
</evidence>
<dbReference type="InterPro" id="IPR012783">
    <property type="entry name" value="Znf_C4_TraR"/>
</dbReference>
<dbReference type="eggNOG" id="COG1734">
    <property type="taxonomic scope" value="Bacteria"/>
</dbReference>
<evidence type="ECO:0000259" key="5">
    <source>
        <dbReference type="Pfam" id="PF01258"/>
    </source>
</evidence>
<dbReference type="InterPro" id="IPR000962">
    <property type="entry name" value="Znf_DskA_TraR"/>
</dbReference>
<dbReference type="PANTHER" id="PTHR38777:SF1">
    <property type="entry name" value="DNAK SUPPRESSOR PROTEIN"/>
    <property type="match status" value="1"/>
</dbReference>
<evidence type="ECO:0000256" key="4">
    <source>
        <dbReference type="PROSITE-ProRule" id="PRU00510"/>
    </source>
</evidence>
<evidence type="ECO:0000313" key="6">
    <source>
        <dbReference type="EMBL" id="ADW72354.1"/>
    </source>
</evidence>
<evidence type="ECO:0000313" key="7">
    <source>
        <dbReference type="Proteomes" id="UP000007257"/>
    </source>
</evidence>
<protein>
    <submittedName>
        <fullName evidence="6">Phage/conjugal plasmid C-4 type zinc finger protein, TraR family</fullName>
    </submittedName>
</protein>
<dbReference type="SUPFAM" id="SSF57716">
    <property type="entry name" value="Glucocorticoid receptor-like (DNA-binding domain)"/>
    <property type="match status" value="1"/>
</dbReference>
<feature type="zinc finger region" description="dksA C4-type" evidence="4">
    <location>
        <begin position="35"/>
        <end position="59"/>
    </location>
</feature>
<dbReference type="Proteomes" id="UP000007257">
    <property type="component" value="Chromosome"/>
</dbReference>
<gene>
    <name evidence="6" type="ordered locus">Rahaq_0727</name>
</gene>
<sequence length="73" mass="8540">MADWIDESQEYQLKILEAQITQATRTRPALSAFFCVDCDSPIAEPRRKIIPGVQRCIECQEIEEIKRKNYRPV</sequence>
<dbReference type="GO" id="GO:0008270">
    <property type="term" value="F:zinc ion binding"/>
    <property type="evidence" value="ECO:0007669"/>
    <property type="project" value="UniProtKB-KW"/>
</dbReference>
<dbReference type="Pfam" id="PF01258">
    <property type="entry name" value="zf-dskA_traR"/>
    <property type="match status" value="1"/>
</dbReference>
<organism evidence="6 7">
    <name type="scientific">Rahnella sp. (strain Y9602)</name>
    <dbReference type="NCBI Taxonomy" id="2703885"/>
    <lineage>
        <taxon>Bacteria</taxon>
        <taxon>Pseudomonadati</taxon>
        <taxon>Pseudomonadota</taxon>
        <taxon>Gammaproteobacteria</taxon>
        <taxon>Enterobacterales</taxon>
        <taxon>Yersiniaceae</taxon>
        <taxon>Rahnella</taxon>
    </lineage>
</organism>
<dbReference type="OrthoDB" id="962301at2"/>
<dbReference type="EMBL" id="CP002505">
    <property type="protein sequence ID" value="ADW72354.1"/>
    <property type="molecule type" value="Genomic_DNA"/>
</dbReference>
<feature type="domain" description="Zinc finger DksA/TraR C4-type" evidence="5">
    <location>
        <begin position="35"/>
        <end position="64"/>
    </location>
</feature>
<name>A0A0H3F633_RAHSY</name>
<dbReference type="NCBIfam" id="TIGR02419">
    <property type="entry name" value="C4_traR_proteo"/>
    <property type="match status" value="1"/>
</dbReference>
<keyword evidence="1" id="KW-0479">Metal-binding</keyword>
<keyword evidence="3" id="KW-0862">Zinc</keyword>
<reference evidence="6 7" key="2">
    <citation type="journal article" date="2012" name="J. Bacteriol.">
        <title>Complete Genome Sequence of Rahnella sp. Strain Y9602, a Gammaproteobacterium Isolate from Metal- and Radionuclide-Contaminated Soil.</title>
        <authorList>
            <person name="Martinez R.J."/>
            <person name="Bruce D."/>
            <person name="Detter C."/>
            <person name="Goodwin L.A."/>
            <person name="Han J."/>
            <person name="Han C.S."/>
            <person name="Held B."/>
            <person name="Land M.L."/>
            <person name="Mikhailova N."/>
            <person name="Nolan M."/>
            <person name="Pennacchio L."/>
            <person name="Pitluck S."/>
            <person name="Tapia R."/>
            <person name="Woyke T."/>
            <person name="Sobecky P.A."/>
        </authorList>
    </citation>
    <scope>NUCLEOTIDE SEQUENCE [LARGE SCALE GENOMIC DNA]</scope>
    <source>
        <strain evidence="6 7">Y9602</strain>
    </source>
</reference>
<dbReference type="HOGENOM" id="CLU_158637_1_1_6"/>
<dbReference type="RefSeq" id="WP_013574059.1">
    <property type="nucleotide sequence ID" value="NC_015061.1"/>
</dbReference>
<dbReference type="PROSITE" id="PS51128">
    <property type="entry name" value="ZF_DKSA_2"/>
    <property type="match status" value="1"/>
</dbReference>
<keyword evidence="2" id="KW-0863">Zinc-finger</keyword>
<dbReference type="Gene3D" id="1.20.120.910">
    <property type="entry name" value="DksA, coiled-coil domain"/>
    <property type="match status" value="1"/>
</dbReference>